<feature type="transmembrane region" description="Helical" evidence="5">
    <location>
        <begin position="29"/>
        <end position="50"/>
    </location>
</feature>
<organism evidence="7 8">
    <name type="scientific">Ornithinimicrobium tianjinense</name>
    <dbReference type="NCBI Taxonomy" id="1195761"/>
    <lineage>
        <taxon>Bacteria</taxon>
        <taxon>Bacillati</taxon>
        <taxon>Actinomycetota</taxon>
        <taxon>Actinomycetes</taxon>
        <taxon>Micrococcales</taxon>
        <taxon>Ornithinimicrobiaceae</taxon>
        <taxon>Ornithinimicrobium</taxon>
    </lineage>
</organism>
<evidence type="ECO:0000256" key="4">
    <source>
        <dbReference type="ARBA" id="ARBA00023136"/>
    </source>
</evidence>
<protein>
    <recommendedName>
        <fullName evidence="6">GtrA/DPMS transmembrane domain-containing protein</fullName>
    </recommendedName>
</protein>
<reference evidence="7" key="1">
    <citation type="journal article" date="2014" name="Int. J. Syst. Evol. Microbiol.">
        <title>Complete genome sequence of Corynebacterium casei LMG S-19264T (=DSM 44701T), isolated from a smear-ripened cheese.</title>
        <authorList>
            <consortium name="US DOE Joint Genome Institute (JGI-PGF)"/>
            <person name="Walter F."/>
            <person name="Albersmeier A."/>
            <person name="Kalinowski J."/>
            <person name="Ruckert C."/>
        </authorList>
    </citation>
    <scope>NUCLEOTIDE SEQUENCE</scope>
    <source>
        <strain evidence="7">CGMCC 1.12160</strain>
    </source>
</reference>
<comment type="caution">
    <text evidence="7">The sequence shown here is derived from an EMBL/GenBank/DDBJ whole genome shotgun (WGS) entry which is preliminary data.</text>
</comment>
<evidence type="ECO:0000313" key="8">
    <source>
        <dbReference type="Proteomes" id="UP000605670"/>
    </source>
</evidence>
<dbReference type="GO" id="GO:0000271">
    <property type="term" value="P:polysaccharide biosynthetic process"/>
    <property type="evidence" value="ECO:0007669"/>
    <property type="project" value="InterPro"/>
</dbReference>
<proteinExistence type="predicted"/>
<evidence type="ECO:0000256" key="3">
    <source>
        <dbReference type="ARBA" id="ARBA00022989"/>
    </source>
</evidence>
<dbReference type="Pfam" id="PF04138">
    <property type="entry name" value="GtrA_DPMS_TM"/>
    <property type="match status" value="1"/>
</dbReference>
<dbReference type="InterPro" id="IPR007267">
    <property type="entry name" value="GtrA_DPMS_TM"/>
</dbReference>
<evidence type="ECO:0000259" key="6">
    <source>
        <dbReference type="Pfam" id="PF04138"/>
    </source>
</evidence>
<evidence type="ECO:0000313" key="7">
    <source>
        <dbReference type="EMBL" id="GGF52731.1"/>
    </source>
</evidence>
<keyword evidence="2 5" id="KW-0812">Transmembrane</keyword>
<evidence type="ECO:0000256" key="2">
    <source>
        <dbReference type="ARBA" id="ARBA00022692"/>
    </source>
</evidence>
<accession>A0A917BSF5</accession>
<dbReference type="EMBL" id="BMEM01000003">
    <property type="protein sequence ID" value="GGF52731.1"/>
    <property type="molecule type" value="Genomic_DNA"/>
</dbReference>
<feature type="transmembrane region" description="Helical" evidence="5">
    <location>
        <begin position="62"/>
        <end position="84"/>
    </location>
</feature>
<evidence type="ECO:0000256" key="1">
    <source>
        <dbReference type="ARBA" id="ARBA00004141"/>
    </source>
</evidence>
<comment type="subcellular location">
    <subcellularLocation>
        <location evidence="1">Membrane</location>
        <topology evidence="1">Multi-pass membrane protein</topology>
    </subcellularLocation>
</comment>
<name>A0A917BSF5_9MICO</name>
<keyword evidence="3 5" id="KW-1133">Transmembrane helix</keyword>
<keyword evidence="4 5" id="KW-0472">Membrane</keyword>
<feature type="domain" description="GtrA/DPMS transmembrane" evidence="6">
    <location>
        <begin position="2"/>
        <end position="115"/>
    </location>
</feature>
<reference evidence="7" key="2">
    <citation type="submission" date="2020-09" db="EMBL/GenBank/DDBJ databases">
        <authorList>
            <person name="Sun Q."/>
            <person name="Zhou Y."/>
        </authorList>
    </citation>
    <scope>NUCLEOTIDE SEQUENCE</scope>
    <source>
        <strain evidence="7">CGMCC 1.12160</strain>
    </source>
</reference>
<gene>
    <name evidence="7" type="ORF">GCM10011366_20670</name>
</gene>
<dbReference type="AlphaFoldDB" id="A0A917BSF5"/>
<evidence type="ECO:0000256" key="5">
    <source>
        <dbReference type="SAM" id="Phobius"/>
    </source>
</evidence>
<feature type="transmembrane region" description="Helical" evidence="5">
    <location>
        <begin position="96"/>
        <end position="113"/>
    </location>
</feature>
<keyword evidence="8" id="KW-1185">Reference proteome</keyword>
<dbReference type="Proteomes" id="UP000605670">
    <property type="component" value="Unassembled WGS sequence"/>
</dbReference>
<dbReference type="GO" id="GO:0016020">
    <property type="term" value="C:membrane"/>
    <property type="evidence" value="ECO:0007669"/>
    <property type="project" value="UniProtKB-SubCell"/>
</dbReference>
<sequence>MRYLLVAGTTSVFYLGLVAAGLGLGLHYLVAIALAHAVAMTCAFPAYRSLVFESRGRWPSDLWRFVSVWSSGMVAGFVGTPFLVEVVGMQPFPAQVLAIAVIAVGSYLGHRFFSFRHRA</sequence>